<dbReference type="RefSeq" id="WP_077754712.1">
    <property type="nucleotide sequence ID" value="NZ_CP014782.1"/>
</dbReference>
<gene>
    <name evidence="1" type="ORF">Sps_04765</name>
</gene>
<name>A0A1S6HWR0_9GAMM</name>
<proteinExistence type="predicted"/>
<dbReference type="EMBL" id="CP014782">
    <property type="protein sequence ID" value="AQS39848.1"/>
    <property type="molecule type" value="Genomic_DNA"/>
</dbReference>
<evidence type="ECO:0000313" key="1">
    <source>
        <dbReference type="EMBL" id="AQS39848.1"/>
    </source>
</evidence>
<dbReference type="OrthoDB" id="6227794at2"/>
<accession>A0A1S6HWR0</accession>
<dbReference type="Proteomes" id="UP000189545">
    <property type="component" value="Chromosome"/>
</dbReference>
<keyword evidence="2" id="KW-1185">Reference proteome</keyword>
<reference evidence="1 2" key="1">
    <citation type="submission" date="2016-03" db="EMBL/GenBank/DDBJ databases">
        <title>Complete genome sequence of Shewanella psychrophila WP2, a deep sea bacterium isolated from west Pacific sediment.</title>
        <authorList>
            <person name="Xu G."/>
            <person name="Jian H."/>
        </authorList>
    </citation>
    <scope>NUCLEOTIDE SEQUENCE [LARGE SCALE GENOMIC DNA]</scope>
    <source>
        <strain evidence="1 2">WP2</strain>
    </source>
</reference>
<dbReference type="AlphaFoldDB" id="A0A1S6HWR0"/>
<sequence length="91" mass="10125">MKRINEGQTRLENEYDTYNKAAITDLPELEIGSQDSLASLLDTVTKRESLDQGRKLEPSATKLKSAIADVLLLLDGFDLQKVKSEGMKAKE</sequence>
<evidence type="ECO:0000313" key="2">
    <source>
        <dbReference type="Proteomes" id="UP000189545"/>
    </source>
</evidence>
<organism evidence="1 2">
    <name type="scientific">Shewanella psychrophila</name>
    <dbReference type="NCBI Taxonomy" id="225848"/>
    <lineage>
        <taxon>Bacteria</taxon>
        <taxon>Pseudomonadati</taxon>
        <taxon>Pseudomonadota</taxon>
        <taxon>Gammaproteobacteria</taxon>
        <taxon>Alteromonadales</taxon>
        <taxon>Shewanellaceae</taxon>
        <taxon>Shewanella</taxon>
    </lineage>
</organism>
<protein>
    <submittedName>
        <fullName evidence="1">Uncharacterized protein</fullName>
    </submittedName>
</protein>
<dbReference type="KEGG" id="spsw:Sps_04765"/>